<evidence type="ECO:0000259" key="11">
    <source>
        <dbReference type="Pfam" id="PF16178"/>
    </source>
</evidence>
<organism evidence="12 13">
    <name type="scientific">Exaiptasia diaphana</name>
    <name type="common">Tropical sea anemone</name>
    <name type="synonym">Aiptasia pulchella</name>
    <dbReference type="NCBI Taxonomy" id="2652724"/>
    <lineage>
        <taxon>Eukaryota</taxon>
        <taxon>Metazoa</taxon>
        <taxon>Cnidaria</taxon>
        <taxon>Anthozoa</taxon>
        <taxon>Hexacorallia</taxon>
        <taxon>Actiniaria</taxon>
        <taxon>Aiptasiidae</taxon>
        <taxon>Exaiptasia</taxon>
    </lineage>
</organism>
<dbReference type="KEGG" id="epa:110239978"/>
<feature type="region of interest" description="Disordered" evidence="9">
    <location>
        <begin position="937"/>
        <end position="964"/>
    </location>
</feature>
<feature type="compositionally biased region" description="Basic and acidic residues" evidence="9">
    <location>
        <begin position="942"/>
        <end position="957"/>
    </location>
</feature>
<proteinExistence type="inferred from homology"/>
<dbReference type="AlphaFoldDB" id="A0A913XA30"/>
<dbReference type="Pfam" id="PF16178">
    <property type="entry name" value="Anoct_dimer"/>
    <property type="match status" value="2"/>
</dbReference>
<feature type="compositionally biased region" description="Basic and acidic residues" evidence="9">
    <location>
        <begin position="132"/>
        <end position="164"/>
    </location>
</feature>
<keyword evidence="5 8" id="KW-1133">Transmembrane helix</keyword>
<comment type="subcellular location">
    <subcellularLocation>
        <location evidence="1">Cell membrane</location>
        <topology evidence="1">Multi-pass membrane protein</topology>
    </subcellularLocation>
    <subcellularLocation>
        <location evidence="8">Membrane</location>
        <topology evidence="8">Multi-pass membrane protein</topology>
    </subcellularLocation>
</comment>
<evidence type="ECO:0000256" key="6">
    <source>
        <dbReference type="ARBA" id="ARBA00023136"/>
    </source>
</evidence>
<reference evidence="12" key="1">
    <citation type="submission" date="2022-11" db="UniProtKB">
        <authorList>
            <consortium name="EnsemblMetazoa"/>
        </authorList>
    </citation>
    <scope>IDENTIFICATION</scope>
</reference>
<dbReference type="Proteomes" id="UP000887567">
    <property type="component" value="Unplaced"/>
</dbReference>
<feature type="domain" description="Anoctamin transmembrane" evidence="10">
    <location>
        <begin position="371"/>
        <end position="929"/>
    </location>
</feature>
<keyword evidence="6 8" id="KW-0472">Membrane</keyword>
<keyword evidence="7" id="KW-0325">Glycoprotein</keyword>
<accession>A0A913XA30</accession>
<dbReference type="GO" id="GO:0005254">
    <property type="term" value="F:chloride channel activity"/>
    <property type="evidence" value="ECO:0007669"/>
    <property type="project" value="TreeGrafter"/>
</dbReference>
<feature type="compositionally biased region" description="Polar residues" evidence="9">
    <location>
        <begin position="28"/>
        <end position="37"/>
    </location>
</feature>
<dbReference type="PANTHER" id="PTHR12308:SF84">
    <property type="entry name" value="ANOCTAMIN"/>
    <property type="match status" value="1"/>
</dbReference>
<feature type="domain" description="Anoctamin dimerisation" evidence="11">
    <location>
        <begin position="44"/>
        <end position="102"/>
    </location>
</feature>
<evidence type="ECO:0000313" key="12">
    <source>
        <dbReference type="EnsemblMetazoa" id="XP_020901404.1"/>
    </source>
</evidence>
<dbReference type="GeneID" id="110239978"/>
<keyword evidence="13" id="KW-1185">Reference proteome</keyword>
<dbReference type="RefSeq" id="XP_020901404.1">
    <property type="nucleotide sequence ID" value="XM_021045745.2"/>
</dbReference>
<feature type="transmembrane region" description="Helical" evidence="8">
    <location>
        <begin position="741"/>
        <end position="763"/>
    </location>
</feature>
<dbReference type="GO" id="GO:0046983">
    <property type="term" value="F:protein dimerization activity"/>
    <property type="evidence" value="ECO:0007669"/>
    <property type="project" value="InterPro"/>
</dbReference>
<feature type="transmembrane region" description="Helical" evidence="8">
    <location>
        <begin position="577"/>
        <end position="598"/>
    </location>
</feature>
<dbReference type="EnsemblMetazoa" id="XM_028659370.1">
    <property type="protein sequence ID" value="XP_028515171.1"/>
    <property type="gene ID" value="LOC110239978"/>
</dbReference>
<evidence type="ECO:0000256" key="7">
    <source>
        <dbReference type="ARBA" id="ARBA00023180"/>
    </source>
</evidence>
<feature type="region of interest" description="Disordered" evidence="9">
    <location>
        <begin position="1"/>
        <end position="43"/>
    </location>
</feature>
<dbReference type="EnsemblMetazoa" id="XM_021045745.2">
    <property type="protein sequence ID" value="XP_020901404.1"/>
    <property type="gene ID" value="LOC110239978"/>
</dbReference>
<feature type="transmembrane region" description="Helical" evidence="8">
    <location>
        <begin position="458"/>
        <end position="476"/>
    </location>
</feature>
<dbReference type="InterPro" id="IPR032394">
    <property type="entry name" value="Anoct_dimer"/>
</dbReference>
<feature type="transmembrane region" description="Helical" evidence="8">
    <location>
        <begin position="382"/>
        <end position="409"/>
    </location>
</feature>
<evidence type="ECO:0000313" key="13">
    <source>
        <dbReference type="Proteomes" id="UP000887567"/>
    </source>
</evidence>
<keyword evidence="4 8" id="KW-0812">Transmembrane</keyword>
<dbReference type="GO" id="GO:0005886">
    <property type="term" value="C:plasma membrane"/>
    <property type="evidence" value="ECO:0007669"/>
    <property type="project" value="UniProtKB-SubCell"/>
</dbReference>
<evidence type="ECO:0000256" key="4">
    <source>
        <dbReference type="ARBA" id="ARBA00022692"/>
    </source>
</evidence>
<dbReference type="InterPro" id="IPR049452">
    <property type="entry name" value="Anoctamin_TM"/>
</dbReference>
<evidence type="ECO:0000256" key="2">
    <source>
        <dbReference type="ARBA" id="ARBA00009671"/>
    </source>
</evidence>
<dbReference type="OMA" id="HITINTE"/>
<evidence type="ECO:0000256" key="3">
    <source>
        <dbReference type="ARBA" id="ARBA00022475"/>
    </source>
</evidence>
<evidence type="ECO:0000256" key="9">
    <source>
        <dbReference type="SAM" id="MobiDB-lite"/>
    </source>
</evidence>
<dbReference type="Pfam" id="PF04547">
    <property type="entry name" value="Anoctamin"/>
    <property type="match status" value="1"/>
</dbReference>
<feature type="transmembrane region" description="Helical" evidence="8">
    <location>
        <begin position="531"/>
        <end position="557"/>
    </location>
</feature>
<feature type="compositionally biased region" description="Basic and acidic residues" evidence="9">
    <location>
        <begin position="1"/>
        <end position="18"/>
    </location>
</feature>
<feature type="region of interest" description="Disordered" evidence="9">
    <location>
        <begin position="132"/>
        <end position="190"/>
    </location>
</feature>
<dbReference type="InterPro" id="IPR007632">
    <property type="entry name" value="Anoctamin"/>
</dbReference>
<feature type="transmembrane region" description="Helical" evidence="8">
    <location>
        <begin position="886"/>
        <end position="909"/>
    </location>
</feature>
<evidence type="ECO:0000259" key="10">
    <source>
        <dbReference type="Pfam" id="PF04547"/>
    </source>
</evidence>
<evidence type="ECO:0000256" key="5">
    <source>
        <dbReference type="ARBA" id="ARBA00022989"/>
    </source>
</evidence>
<dbReference type="PANTHER" id="PTHR12308">
    <property type="entry name" value="ANOCTAMIN"/>
    <property type="match status" value="1"/>
</dbReference>
<protein>
    <recommendedName>
        <fullName evidence="8">Anoctamin</fullName>
    </recommendedName>
</protein>
<dbReference type="OrthoDB" id="296386at2759"/>
<feature type="compositionally biased region" description="Basic and acidic residues" evidence="9">
    <location>
        <begin position="176"/>
        <end position="190"/>
    </location>
</feature>
<feature type="transmembrane region" description="Helical" evidence="8">
    <location>
        <begin position="621"/>
        <end position="642"/>
    </location>
</feature>
<evidence type="ECO:0000256" key="1">
    <source>
        <dbReference type="ARBA" id="ARBA00004651"/>
    </source>
</evidence>
<sequence>MHKHTMAELKEVKPRTAADEDDVLLDMDNQNGNNSSAKPIGLHFNDGGEKIDYVLVYERNPEEENEDEEKAALADILEEKRKAFEKVLQDEGLLLEREMVVSPQERKKKRKNGKLRDVKEAFTSFRNAIHKQSKDQYEIEQGETNKDVSSPKKEQLTEDIKEGPESCEQDNSVHSTKPESENDDIHNKKKDLNPKVNRYFVKLHIPWKTLHCYAEEIKLKAPLMKNDIKVKTWTEKVFGEKFMNTVRRLNPLRVKDSTIIEKPSYFMAFYKQRKHDKFLGHENDEKLFTTLDRHYAVQRICCSAAFSDDEGAKGVGLKQLIYEGAYIAGYPLHDGDDDVQEGRVPDNDRQRLKRDWSRFGRMFKYQPYDTIKSYFGTAIALYFAWLGFYTAMLVPLAFVGLIIFIYGIASTPTDIPVNDICDKNIIMCNLCDKQCSYWSLKTTCIYARVTHFFDNNGTVFLAIFTSVWATLFLELWKRRQAVLASHWSVSNFEEEEQIRPEFAVTAPTLKRNPVTGMMEPHIPKRTLYQRYGAIGSIIAFMIFLVIAAVVGVVVYRGAVFAALSANSELTIRRNSRIITTVTAAIINLICINILKFLYNRLAVWLTNWENPRTKTDYEDSFTYKMYLFQFVNTYASIFYIAFFKSDYVVGKPGRFNRIGSGIRFDGCSEQGCFLELCIQLIIIMVGQQIIGNITEVAIPALKTWWKERKEPKNKALPQYEQDFNLSPLEDHYMFWEYLEIVLQYGFVTMFVAAFPLAPLFSLLNSIAEIRVDAINFVSQFRRPDTAIAEDIGAWTKILAALTNISVLVNGFILAFTSEFIPKLVYRNANGNGTLVGYVENSLSTIPLSALKGQPEHPNQNVNVTGMTTCRYKGYYESTSPYEPSKAYWHVVAARLAFVFVFQYTVYAITTTIARIIPDKPSSLNLRLLREDHLTKKILHPPPEGRRERRGYGRDRVDSGQSGML</sequence>
<feature type="domain" description="Anoctamin dimerisation" evidence="11">
    <location>
        <begin position="193"/>
        <end position="367"/>
    </location>
</feature>
<name>A0A913XA30_EXADI</name>
<comment type="similarity">
    <text evidence="2 8">Belongs to the anoctamin family.</text>
</comment>
<keyword evidence="3" id="KW-1003">Cell membrane</keyword>
<comment type="caution">
    <text evidence="8">Lacks conserved residue(s) required for the propagation of feature annotation.</text>
</comment>
<dbReference type="RefSeq" id="XP_028515171.1">
    <property type="nucleotide sequence ID" value="XM_028659370.1"/>
</dbReference>
<evidence type="ECO:0000256" key="8">
    <source>
        <dbReference type="RuleBase" id="RU280814"/>
    </source>
</evidence>